<feature type="region of interest" description="Disordered" evidence="1">
    <location>
        <begin position="151"/>
        <end position="177"/>
    </location>
</feature>
<dbReference type="Proteomes" id="UP000677054">
    <property type="component" value="Unassembled WGS sequence"/>
</dbReference>
<dbReference type="EMBL" id="LR900679">
    <property type="protein sequence ID" value="CAD7246536.1"/>
    <property type="molecule type" value="Genomic_DNA"/>
</dbReference>
<sequence>MASPNVIVTDYEPVRLDFCCGIYVVTFGTAKRIIVACWIFVVLGIVFTGFGIAAIVESKQLCVDFCFNSDPKTCACNSSSSSIVGFFLSAVLYIIGGAVVAQRCRAAIQALRMSKMNAPNQQVYPGVIQFQQPAYASIPPPQYAPKVPISHAQTAGKGQTRKQRKMDNLTGCQVSDN</sequence>
<reference evidence="3" key="1">
    <citation type="submission" date="2020-11" db="EMBL/GenBank/DDBJ databases">
        <authorList>
            <person name="Tran Van P."/>
        </authorList>
    </citation>
    <scope>NUCLEOTIDE SEQUENCE</scope>
</reference>
<protein>
    <submittedName>
        <fullName evidence="3">Uncharacterized protein</fullName>
    </submittedName>
</protein>
<evidence type="ECO:0000256" key="2">
    <source>
        <dbReference type="SAM" id="Phobius"/>
    </source>
</evidence>
<evidence type="ECO:0000313" key="3">
    <source>
        <dbReference type="EMBL" id="CAD7246536.1"/>
    </source>
</evidence>
<feature type="transmembrane region" description="Helical" evidence="2">
    <location>
        <begin position="83"/>
        <end position="101"/>
    </location>
</feature>
<proteinExistence type="predicted"/>
<name>A0A7R8XAZ5_9CRUS</name>
<evidence type="ECO:0000313" key="4">
    <source>
        <dbReference type="Proteomes" id="UP000677054"/>
    </source>
</evidence>
<keyword evidence="2" id="KW-0812">Transmembrane</keyword>
<dbReference type="EMBL" id="CAJPEV010001162">
    <property type="protein sequence ID" value="CAG0891102.1"/>
    <property type="molecule type" value="Genomic_DNA"/>
</dbReference>
<accession>A0A7R8XAZ5</accession>
<gene>
    <name evidence="3" type="ORF">DSTB1V02_LOCUS6384</name>
</gene>
<evidence type="ECO:0000256" key="1">
    <source>
        <dbReference type="SAM" id="MobiDB-lite"/>
    </source>
</evidence>
<dbReference type="AlphaFoldDB" id="A0A7R8XAZ5"/>
<keyword evidence="4" id="KW-1185">Reference proteome</keyword>
<organism evidence="3">
    <name type="scientific">Darwinula stevensoni</name>
    <dbReference type="NCBI Taxonomy" id="69355"/>
    <lineage>
        <taxon>Eukaryota</taxon>
        <taxon>Metazoa</taxon>
        <taxon>Ecdysozoa</taxon>
        <taxon>Arthropoda</taxon>
        <taxon>Crustacea</taxon>
        <taxon>Oligostraca</taxon>
        <taxon>Ostracoda</taxon>
        <taxon>Podocopa</taxon>
        <taxon>Podocopida</taxon>
        <taxon>Darwinulocopina</taxon>
        <taxon>Darwinuloidea</taxon>
        <taxon>Darwinulidae</taxon>
        <taxon>Darwinula</taxon>
    </lineage>
</organism>
<feature type="transmembrane region" description="Helical" evidence="2">
    <location>
        <begin position="33"/>
        <end position="55"/>
    </location>
</feature>
<keyword evidence="2" id="KW-1133">Transmembrane helix</keyword>
<keyword evidence="2" id="KW-0472">Membrane</keyword>